<protein>
    <submittedName>
        <fullName evidence="2">Uncharacterized protein</fullName>
    </submittedName>
</protein>
<sequence length="107" mass="10932">MTASGAGPTGPHPVPPPGTAVRDTARDRVGVVVGHEGPDLRLRPLSGGREWNAGPEHVRPLSPAELLRARVAEANARSRQEPAAAERSGTGRGTGRSPGDGTFSGQG</sequence>
<evidence type="ECO:0000313" key="3">
    <source>
        <dbReference type="Proteomes" id="UP001501005"/>
    </source>
</evidence>
<organism evidence="2 3">
    <name type="scientific">Streptomyces thermoalcalitolerans</name>
    <dbReference type="NCBI Taxonomy" id="65605"/>
    <lineage>
        <taxon>Bacteria</taxon>
        <taxon>Bacillati</taxon>
        <taxon>Actinomycetota</taxon>
        <taxon>Actinomycetes</taxon>
        <taxon>Kitasatosporales</taxon>
        <taxon>Streptomycetaceae</taxon>
        <taxon>Streptomyces</taxon>
    </lineage>
</organism>
<dbReference type="Proteomes" id="UP001501005">
    <property type="component" value="Unassembled WGS sequence"/>
</dbReference>
<feature type="region of interest" description="Disordered" evidence="1">
    <location>
        <begin position="71"/>
        <end position="107"/>
    </location>
</feature>
<feature type="compositionally biased region" description="Gly residues" evidence="1">
    <location>
        <begin position="90"/>
        <end position="107"/>
    </location>
</feature>
<evidence type="ECO:0000313" key="2">
    <source>
        <dbReference type="EMBL" id="GAA0913185.1"/>
    </source>
</evidence>
<feature type="region of interest" description="Disordered" evidence="1">
    <location>
        <begin position="1"/>
        <end position="57"/>
    </location>
</feature>
<reference evidence="2 3" key="1">
    <citation type="journal article" date="2019" name="Int. J. Syst. Evol. Microbiol.">
        <title>The Global Catalogue of Microorganisms (GCM) 10K type strain sequencing project: providing services to taxonomists for standard genome sequencing and annotation.</title>
        <authorList>
            <consortium name="The Broad Institute Genomics Platform"/>
            <consortium name="The Broad Institute Genome Sequencing Center for Infectious Disease"/>
            <person name="Wu L."/>
            <person name="Ma J."/>
        </authorList>
    </citation>
    <scope>NUCLEOTIDE SEQUENCE [LARGE SCALE GENOMIC DNA]</scope>
    <source>
        <strain evidence="2 3">JCM 10673</strain>
    </source>
</reference>
<gene>
    <name evidence="2" type="ORF">GCM10009549_26120</name>
</gene>
<dbReference type="EMBL" id="BAAAHG010000017">
    <property type="protein sequence ID" value="GAA0913185.1"/>
    <property type="molecule type" value="Genomic_DNA"/>
</dbReference>
<evidence type="ECO:0000256" key="1">
    <source>
        <dbReference type="SAM" id="MobiDB-lite"/>
    </source>
</evidence>
<proteinExistence type="predicted"/>
<accession>A0ABN1NP63</accession>
<keyword evidence="3" id="KW-1185">Reference proteome</keyword>
<comment type="caution">
    <text evidence="2">The sequence shown here is derived from an EMBL/GenBank/DDBJ whole genome shotgun (WGS) entry which is preliminary data.</text>
</comment>
<feature type="compositionally biased region" description="Basic and acidic residues" evidence="1">
    <location>
        <begin position="71"/>
        <end position="80"/>
    </location>
</feature>
<name>A0ABN1NP63_9ACTN</name>